<evidence type="ECO:0000256" key="2">
    <source>
        <dbReference type="ARBA" id="ARBA00023315"/>
    </source>
</evidence>
<accession>A0A6J6KNX8</accession>
<dbReference type="InterPro" id="IPR002123">
    <property type="entry name" value="Plipid/glycerol_acylTrfase"/>
</dbReference>
<dbReference type="SUPFAM" id="SSF69593">
    <property type="entry name" value="Glycerol-3-phosphate (1)-acyltransferase"/>
    <property type="match status" value="1"/>
</dbReference>
<gene>
    <name evidence="4" type="ORF">UFOPK2171_00681</name>
</gene>
<dbReference type="GO" id="GO:0003841">
    <property type="term" value="F:1-acylglycerol-3-phosphate O-acyltransferase activity"/>
    <property type="evidence" value="ECO:0007669"/>
    <property type="project" value="TreeGrafter"/>
</dbReference>
<dbReference type="PANTHER" id="PTHR10434">
    <property type="entry name" value="1-ACYL-SN-GLYCEROL-3-PHOSPHATE ACYLTRANSFERASE"/>
    <property type="match status" value="1"/>
</dbReference>
<dbReference type="CDD" id="cd07989">
    <property type="entry name" value="LPLAT_AGPAT-like"/>
    <property type="match status" value="1"/>
</dbReference>
<dbReference type="PANTHER" id="PTHR10434:SF55">
    <property type="entry name" value="POSSIBLE ACYLTRANSFERASE"/>
    <property type="match status" value="1"/>
</dbReference>
<keyword evidence="1" id="KW-0808">Transferase</keyword>
<dbReference type="EMBL" id="CAEZWD010000080">
    <property type="protein sequence ID" value="CAB4651480.1"/>
    <property type="molecule type" value="Genomic_DNA"/>
</dbReference>
<reference evidence="4" key="1">
    <citation type="submission" date="2020-05" db="EMBL/GenBank/DDBJ databases">
        <authorList>
            <person name="Chiriac C."/>
            <person name="Salcher M."/>
            <person name="Ghai R."/>
            <person name="Kavagutti S V."/>
        </authorList>
    </citation>
    <scope>NUCLEOTIDE SEQUENCE</scope>
</reference>
<proteinExistence type="predicted"/>
<evidence type="ECO:0000259" key="3">
    <source>
        <dbReference type="SMART" id="SM00563"/>
    </source>
</evidence>
<evidence type="ECO:0000256" key="1">
    <source>
        <dbReference type="ARBA" id="ARBA00022679"/>
    </source>
</evidence>
<feature type="domain" description="Phospholipid/glycerol acyltransferase" evidence="3">
    <location>
        <begin position="36"/>
        <end position="166"/>
    </location>
</feature>
<dbReference type="AlphaFoldDB" id="A0A6J6KNX8"/>
<dbReference type="SMART" id="SM00563">
    <property type="entry name" value="PlsC"/>
    <property type="match status" value="1"/>
</dbReference>
<name>A0A6J6KNX8_9ZZZZ</name>
<protein>
    <submittedName>
        <fullName evidence="4">Unannotated protein</fullName>
    </submittedName>
</protein>
<keyword evidence="2" id="KW-0012">Acyltransferase</keyword>
<sequence length="231" mass="25286">MRGQPGTFLYFLSRRLTKIQVHGEANLSALNSPGPAMIVVNHTTVVDVVVVVGTLHKLGYTVDGPCKGSCKHHRHLRPVGTSDMWNFPLAKQIVSGSGIIPTDQHDGKSAYRAARTALKNNECVLMYPEGDVQINAEASPRPWRPGATAMAKSVEMPILPIAHHDTRKLGTGSVERSILQALSRVFRRPTIHLLFGTPVMASDIEGLSMQAANDYLEAKLSETWQQVKAFN</sequence>
<dbReference type="GO" id="GO:0006654">
    <property type="term" value="P:phosphatidic acid biosynthetic process"/>
    <property type="evidence" value="ECO:0007669"/>
    <property type="project" value="TreeGrafter"/>
</dbReference>
<organism evidence="4">
    <name type="scientific">freshwater metagenome</name>
    <dbReference type="NCBI Taxonomy" id="449393"/>
    <lineage>
        <taxon>unclassified sequences</taxon>
        <taxon>metagenomes</taxon>
        <taxon>ecological metagenomes</taxon>
    </lineage>
</organism>
<evidence type="ECO:0000313" key="4">
    <source>
        <dbReference type="EMBL" id="CAB4651480.1"/>
    </source>
</evidence>
<dbReference type="GO" id="GO:0005886">
    <property type="term" value="C:plasma membrane"/>
    <property type="evidence" value="ECO:0007669"/>
    <property type="project" value="TreeGrafter"/>
</dbReference>
<dbReference type="Pfam" id="PF01553">
    <property type="entry name" value="Acyltransferase"/>
    <property type="match status" value="1"/>
</dbReference>